<accession>A0AAE0GKY0</accession>
<dbReference type="PANTHER" id="PTHR43431">
    <property type="entry name" value="OXIDOREDUCTASE, SHORT CHAIN DEHYDROGENASE/REDUCTASE FAMILY (AFU_ORTHOLOGUE AFUA_5G14000)"/>
    <property type="match status" value="1"/>
</dbReference>
<organism evidence="3 4">
    <name type="scientific">Cymbomonas tetramitiformis</name>
    <dbReference type="NCBI Taxonomy" id="36881"/>
    <lineage>
        <taxon>Eukaryota</taxon>
        <taxon>Viridiplantae</taxon>
        <taxon>Chlorophyta</taxon>
        <taxon>Pyramimonadophyceae</taxon>
        <taxon>Pyramimonadales</taxon>
        <taxon>Pyramimonadaceae</taxon>
        <taxon>Cymbomonas</taxon>
    </lineage>
</organism>
<evidence type="ECO:0008006" key="5">
    <source>
        <dbReference type="Google" id="ProtNLM"/>
    </source>
</evidence>
<keyword evidence="1" id="KW-0472">Membrane</keyword>
<feature type="transmembrane region" description="Helical" evidence="1">
    <location>
        <begin position="887"/>
        <end position="907"/>
    </location>
</feature>
<keyword evidence="4" id="KW-1185">Reference proteome</keyword>
<dbReference type="Proteomes" id="UP001190700">
    <property type="component" value="Unassembled WGS sequence"/>
</dbReference>
<comment type="caution">
    <text evidence="3">The sequence shown here is derived from an EMBL/GenBank/DDBJ whole genome shotgun (WGS) entry which is preliminary data.</text>
</comment>
<dbReference type="Gene3D" id="2.10.50.10">
    <property type="entry name" value="Tumor Necrosis Factor Receptor, subunit A, domain 2"/>
    <property type="match status" value="2"/>
</dbReference>
<name>A0AAE0GKY0_9CHLO</name>
<dbReference type="InterPro" id="IPR009030">
    <property type="entry name" value="Growth_fac_rcpt_cys_sf"/>
</dbReference>
<protein>
    <recommendedName>
        <fullName evidence="5">Tyrosine-protein kinase ephrin type A/B receptor-like domain-containing protein</fullName>
    </recommendedName>
</protein>
<evidence type="ECO:0000256" key="2">
    <source>
        <dbReference type="SAM" id="SignalP"/>
    </source>
</evidence>
<feature type="chain" id="PRO_5042205687" description="Tyrosine-protein kinase ephrin type A/B receptor-like domain-containing protein" evidence="2">
    <location>
        <begin position="24"/>
        <end position="1739"/>
    </location>
</feature>
<keyword evidence="1" id="KW-1133">Transmembrane helix</keyword>
<gene>
    <name evidence="3" type="ORF">CYMTET_12172</name>
</gene>
<feature type="transmembrane region" description="Helical" evidence="1">
    <location>
        <begin position="1133"/>
        <end position="1151"/>
    </location>
</feature>
<keyword evidence="1" id="KW-0812">Transmembrane</keyword>
<feature type="transmembrane region" description="Helical" evidence="1">
    <location>
        <begin position="975"/>
        <end position="995"/>
    </location>
</feature>
<dbReference type="Gene3D" id="3.40.50.720">
    <property type="entry name" value="NAD(P)-binding Rossmann-like Domain"/>
    <property type="match status" value="1"/>
</dbReference>
<feature type="transmembrane region" description="Helical" evidence="1">
    <location>
        <begin position="828"/>
        <end position="845"/>
    </location>
</feature>
<keyword evidence="2" id="KW-0732">Signal</keyword>
<dbReference type="SMART" id="SM01411">
    <property type="entry name" value="Ephrin_rec_like"/>
    <property type="match status" value="2"/>
</dbReference>
<proteinExistence type="predicted"/>
<dbReference type="PANTHER" id="PTHR43431:SF1">
    <property type="entry name" value="OS08G0476300 PROTEIN"/>
    <property type="match status" value="1"/>
</dbReference>
<feature type="transmembrane region" description="Helical" evidence="1">
    <location>
        <begin position="1163"/>
        <end position="1181"/>
    </location>
</feature>
<dbReference type="SUPFAM" id="SSF57184">
    <property type="entry name" value="Growth factor receptor domain"/>
    <property type="match status" value="1"/>
</dbReference>
<evidence type="ECO:0000313" key="4">
    <source>
        <dbReference type="Proteomes" id="UP001190700"/>
    </source>
</evidence>
<sequence length="1739" mass="189481">MAYVEKVIWLLLWTQCLQVEVQGQVQVETCRCEGPCLLNKYTSEPAEAPAEVKDTVCDGMSASCATLEDVPVTIALVPQDSTASEFTAQVICFPTKGSLTLLDEALALFEYVPDLNVNSGPKLDSTDVFTYRIEELDQMFMVVLTIVPVNDQPLVQADTFYPSNEYPEVVSANTDLTFELGQGLEGLLDGTDDAEEATRSLAFHITSQPSHGFACTATTAVGTALGGSGDVELGETAVQICEQYAWDGQQRGQFLYVPDPGYTGDDEFTYVVSDLISQLENDADDTYKTQCGRVVVTVGSYSSDELPNVKDIPHAEVLEDATLTSTLYRSPATKLSYPIRFEILEDCGGAEYCKRGTAEALCGGYEVTNYTDCDAGGKVQNVAAQAYFRYTPQAHCHGTDSFKYVLYGEQDGVWLPGPNEAMVTVTISSVLEPPTVLSHVVQAPMSDSALDVSDSVGFNVTELTPVAIVAFDWDDYDCTSEVDPETASQLKIRLNTTLLQGTLLDASGAPPPEEYEVRSVPPSGEPWMLYYSAPPFRRGTGIDTLYFTAVDLKGTESTLGEVRLDVGCAAGYKHTEGSVCVACPAGTYSLHEDARSCIPCGPGQYNPNKALGESCFSCSAMEYQNEPGQTACKLCPAGSGSADSTERDSVLECTCTQGHYGEDGNVCQQCPNMQGAPGVPSSDAWTKCERAGLRWPLPLEGFWVDTQEGAATEVEIRECAVKESCLEIHVVVRNGTDEDQQYEEAMDKIENGWTCEVGYQGVACAECCSRGSSEPGCTEVGAADVYYRLNGMCEACPKASSGFFIGMSVMCALFLPVLFTIADKVRSVPGINIALSFAQVTSMFPKMDLNWPDEVTTAFGYFSGFSFNIELIHPECAIENWSSLTKWAMLMNMPVLLLGLLIARAAFARFYMEVALQVKAGVQKYTPFLLTPPPGKDTPYILRLPSILRYKAALAMTYRMSTEEFVHFARFQIRIFLTFMHLGYVFLCGATLEFMDCAKDNASSRSDGEGARWFLVSDPSVECFVFNDGSDWAWYFPWAVIAILAYPIGIFCLFAVTMYLLRGKLDHPAAQEILGFLFCRFHPEWYAFELVLMARKALVVMSELMFANQNITEDSDESGDMLADQIYISLRQALLAMTVLLASLLVQFHASPFDNRRLDQMEGISVSFQFFALFAGLIFLSDKGEESTLSTTFAAFLSWAIVTAMILSYFFFGIAIILDVYPDFFSITGRKEKSSSRPNSPKAGADQAKKGLDSLSISGAHIAHTFVESMRVSQAGKKVLTAAGRRLALRARGALGKSAHKDAMATLETMVEARSQNRNVWVSKKETHPVEKVLRPNMALGILQAMSQRHQGKNEAVTILVNRVFSWSLRQRSRSVSILSTPQIDTSQHDEVNMSFCQLHGGAAENATETATGTSTGEKAPELSAQAVENTDYDVLRLQSVESMRTEDLGLMRHEGDSSESLSRPLAGSMSSKIAVIVGVGSKHDKGGSCAEDFPACARWGFGGALAFKFSSAGFHVVLLARRADVVEAIAQEVRAQGGEATSILCDVTNDESVTAAFARASELGSVDVMIYNCAPPFPPELMSLKEDGGFGFGKFPQPHEVDPQYFNAAFDVGVTGCVRCVKQVVPAMLAKGKGTILLSGATMALRGGPTFSFMSPIKFALRSYGQSMYQDYAPKGVHVAHVVIDGVIDSPNTRSWTNNVMDANDLADEFLHIHNQKPSVWSYEVQVGPSTGTLGMRL</sequence>
<evidence type="ECO:0000256" key="1">
    <source>
        <dbReference type="SAM" id="Phobius"/>
    </source>
</evidence>
<feature type="transmembrane region" description="Helical" evidence="1">
    <location>
        <begin position="1035"/>
        <end position="1061"/>
    </location>
</feature>
<feature type="transmembrane region" description="Helical" evidence="1">
    <location>
        <begin position="802"/>
        <end position="821"/>
    </location>
</feature>
<dbReference type="InterPro" id="IPR002347">
    <property type="entry name" value="SDR_fam"/>
</dbReference>
<feature type="transmembrane region" description="Helical" evidence="1">
    <location>
        <begin position="1193"/>
        <end position="1218"/>
    </location>
</feature>
<feature type="signal peptide" evidence="2">
    <location>
        <begin position="1"/>
        <end position="23"/>
    </location>
</feature>
<reference evidence="3 4" key="1">
    <citation type="journal article" date="2015" name="Genome Biol. Evol.">
        <title>Comparative Genomics of a Bacterivorous Green Alga Reveals Evolutionary Causalities and Consequences of Phago-Mixotrophic Mode of Nutrition.</title>
        <authorList>
            <person name="Burns J.A."/>
            <person name="Paasch A."/>
            <person name="Narechania A."/>
            <person name="Kim E."/>
        </authorList>
    </citation>
    <scope>NUCLEOTIDE SEQUENCE [LARGE SCALE GENOMIC DNA]</scope>
    <source>
        <strain evidence="3 4">PLY_AMNH</strain>
    </source>
</reference>
<dbReference type="SUPFAM" id="SSF51735">
    <property type="entry name" value="NAD(P)-binding Rossmann-fold domains"/>
    <property type="match status" value="1"/>
</dbReference>
<evidence type="ECO:0000313" key="3">
    <source>
        <dbReference type="EMBL" id="KAK3279969.1"/>
    </source>
</evidence>
<dbReference type="Pfam" id="PF00106">
    <property type="entry name" value="adh_short"/>
    <property type="match status" value="1"/>
</dbReference>
<dbReference type="EMBL" id="LGRX02004591">
    <property type="protein sequence ID" value="KAK3279969.1"/>
    <property type="molecule type" value="Genomic_DNA"/>
</dbReference>
<dbReference type="InterPro" id="IPR036291">
    <property type="entry name" value="NAD(P)-bd_dom_sf"/>
</dbReference>